<dbReference type="EnsemblPlants" id="AVESA.00010b.r2.4AG0595140.1">
    <property type="protein sequence ID" value="AVESA.00010b.r2.4AG0595140.1.CDS"/>
    <property type="gene ID" value="AVESA.00010b.r2.4AG0595140"/>
</dbReference>
<proteinExistence type="predicted"/>
<organism evidence="1 2">
    <name type="scientific">Avena sativa</name>
    <name type="common">Oat</name>
    <dbReference type="NCBI Taxonomy" id="4498"/>
    <lineage>
        <taxon>Eukaryota</taxon>
        <taxon>Viridiplantae</taxon>
        <taxon>Streptophyta</taxon>
        <taxon>Embryophyta</taxon>
        <taxon>Tracheophyta</taxon>
        <taxon>Spermatophyta</taxon>
        <taxon>Magnoliopsida</taxon>
        <taxon>Liliopsida</taxon>
        <taxon>Poales</taxon>
        <taxon>Poaceae</taxon>
        <taxon>BOP clade</taxon>
        <taxon>Pooideae</taxon>
        <taxon>Poodae</taxon>
        <taxon>Poeae</taxon>
        <taxon>Poeae Chloroplast Group 1 (Aveneae type)</taxon>
        <taxon>Aveninae</taxon>
        <taxon>Avena</taxon>
    </lineage>
</organism>
<accession>A0ACD5W7H5</accession>
<evidence type="ECO:0000313" key="2">
    <source>
        <dbReference type="Proteomes" id="UP001732700"/>
    </source>
</evidence>
<keyword evidence="2" id="KW-1185">Reference proteome</keyword>
<dbReference type="Proteomes" id="UP001732700">
    <property type="component" value="Chromosome 4A"/>
</dbReference>
<name>A0ACD5W7H5_AVESA</name>
<reference evidence="1" key="1">
    <citation type="submission" date="2021-05" db="EMBL/GenBank/DDBJ databases">
        <authorList>
            <person name="Scholz U."/>
            <person name="Mascher M."/>
            <person name="Fiebig A."/>
        </authorList>
    </citation>
    <scope>NUCLEOTIDE SEQUENCE [LARGE SCALE GENOMIC DNA]</scope>
</reference>
<protein>
    <submittedName>
        <fullName evidence="1">Uncharacterized protein</fullName>
    </submittedName>
</protein>
<evidence type="ECO:0000313" key="1">
    <source>
        <dbReference type="EnsemblPlants" id="AVESA.00010b.r2.4AG0595140.1.CDS"/>
    </source>
</evidence>
<sequence length="450" mass="48313">MDAQAAPASVLQLSVFTAVKSIPRPERYADFPVTVRLVAPGKEQTVRAPIDIVAAIDTSRSVNDDQKLEKEKAALALLVDMLLPGDRLAVVPFDDECVAKVEEELVVMSAQGKEKALSTVKNEIGDGTRLSQPLERAELILAHRKEEKRARAGLIILLSDGEDTNIMKDKEWTRTSDSVLAKPPYPVHTFGFGFSKYKADTMGYIAKRTNGTYTDVEGAGGKDKFAATFAGLVTKASSQPFSAVGVGAELAAVHPGVSLVRIDSGGRKASISSDARSGTIDIDAMKAGETAEFTVYLDVPEGDADVEAITTEVMSVSGVYTQDWDGERVKLGPSVVSVERPVPPPPETDCTCKELDLIEERLKYWCKVKSDLVAMYEKAEAVAVGGGDCKCNCEVTAALRESSFESVNRAMHHDIYIAVVHALRLRLCGTVTATEHGCDGDKAVTTTDAA</sequence>
<reference evidence="1" key="2">
    <citation type="submission" date="2025-09" db="UniProtKB">
        <authorList>
            <consortium name="EnsemblPlants"/>
        </authorList>
    </citation>
    <scope>IDENTIFICATION</scope>
</reference>